<protein>
    <submittedName>
        <fullName evidence="3">S-layer homology domain-containing protein</fullName>
    </submittedName>
</protein>
<evidence type="ECO:0000259" key="2">
    <source>
        <dbReference type="PROSITE" id="PS51272"/>
    </source>
</evidence>
<name>A0ABU9DQP5_9BACL</name>
<comment type="caution">
    <text evidence="3">The sequence shown here is derived from an EMBL/GenBank/DDBJ whole genome shotgun (WGS) entry which is preliminary data.</text>
</comment>
<dbReference type="Proteomes" id="UP001469365">
    <property type="component" value="Unassembled WGS sequence"/>
</dbReference>
<proteinExistence type="predicted"/>
<gene>
    <name evidence="3" type="ORF">WMW72_25010</name>
</gene>
<evidence type="ECO:0000256" key="1">
    <source>
        <dbReference type="SAM" id="SignalP"/>
    </source>
</evidence>
<dbReference type="Pfam" id="PF00395">
    <property type="entry name" value="SLH"/>
    <property type="match status" value="3"/>
</dbReference>
<dbReference type="EMBL" id="JBBPCC010000019">
    <property type="protein sequence ID" value="MEK8131170.1"/>
    <property type="molecule type" value="Genomic_DNA"/>
</dbReference>
<dbReference type="InterPro" id="IPR051465">
    <property type="entry name" value="Cell_Envelope_Struct_Comp"/>
</dbReference>
<dbReference type="InterPro" id="IPR025883">
    <property type="entry name" value="Cadherin-like_domain"/>
</dbReference>
<keyword evidence="4" id="KW-1185">Reference proteome</keyword>
<dbReference type="Pfam" id="PF12733">
    <property type="entry name" value="Cadherin-like"/>
    <property type="match status" value="2"/>
</dbReference>
<feature type="domain" description="SLH" evidence="2">
    <location>
        <begin position="588"/>
        <end position="647"/>
    </location>
</feature>
<keyword evidence="1" id="KW-0732">Signal</keyword>
<dbReference type="PANTHER" id="PTHR43308">
    <property type="entry name" value="OUTER MEMBRANE PROTEIN ALPHA-RELATED"/>
    <property type="match status" value="1"/>
</dbReference>
<feature type="domain" description="SLH" evidence="2">
    <location>
        <begin position="460"/>
        <end position="523"/>
    </location>
</feature>
<evidence type="ECO:0000313" key="4">
    <source>
        <dbReference type="Proteomes" id="UP001469365"/>
    </source>
</evidence>
<dbReference type="PANTHER" id="PTHR43308:SF5">
    <property type="entry name" value="S-LAYER PROTEIN _ PEPTIDOGLYCAN ENDO-BETA-N-ACETYLGLUCOSAMINIDASE"/>
    <property type="match status" value="1"/>
</dbReference>
<evidence type="ECO:0000313" key="3">
    <source>
        <dbReference type="EMBL" id="MEK8131170.1"/>
    </source>
</evidence>
<feature type="domain" description="SLH" evidence="2">
    <location>
        <begin position="524"/>
        <end position="582"/>
    </location>
</feature>
<feature type="chain" id="PRO_5045923429" evidence="1">
    <location>
        <begin position="31"/>
        <end position="647"/>
    </location>
</feature>
<dbReference type="RefSeq" id="WP_341418301.1">
    <property type="nucleotide sequence ID" value="NZ_JBBPCC010000019.1"/>
</dbReference>
<feature type="signal peptide" evidence="1">
    <location>
        <begin position="1"/>
        <end position="30"/>
    </location>
</feature>
<dbReference type="InterPro" id="IPR001119">
    <property type="entry name" value="SLH_dom"/>
</dbReference>
<dbReference type="PROSITE" id="PS51272">
    <property type="entry name" value="SLH"/>
    <property type="match status" value="3"/>
</dbReference>
<accession>A0ABU9DQP5</accession>
<reference evidence="3 4" key="1">
    <citation type="submission" date="2024-04" db="EMBL/GenBank/DDBJ databases">
        <title>draft genome sequnece of Paenibacillus filicis.</title>
        <authorList>
            <person name="Kim D.-U."/>
        </authorList>
    </citation>
    <scope>NUCLEOTIDE SEQUENCE [LARGE SCALE GENOMIC DNA]</scope>
    <source>
        <strain evidence="3 4">KACC14197</strain>
    </source>
</reference>
<sequence>MVHFNLTKYFTAALLMLAMLFVLWDRPAAAAPSGPDRMSASVSEATYSSSTKLQSISTSPSLSLPFSPSQTRYSVEVPFSTDRITFWATAADSQARITVNGNRMSIDGYQVSLSVGSNTIVLDVEAPNSQPTRYTIQITRLDGSSDDALGSLSFSSGRLYPSFQPDTTEYTLYVDYPIQYIYTTAYVRDTGKATLQVNGKSFPDGTTIVNKKPMETGQTSLVISVTAQNGNIQPYYITIKRAGPTSTTVPSGSSGSFDIQPIAKANTDRLVEPFGIKKVQIELALSPYKSAIQAKGSEAVTVDGTANQLRPLLEIKVLPELWKAAGDYGKTLLVQTNELDIALKPNVLPQTAEDAAVVLTVKPADLTLRSEWNVKPTSTSRDIAAFELSLESVGKDTARWNRPITAAFKLNPHSIRQASKLGAYRYDEASRSWTFLGGELKTGNRFEFRTDAMGLFGVFEEDQAYLDIRGHWAEPIIAIMTTKKIAGGVGEGRFSPDEPITRAEFVSMLSRAMDLQQSAAVSFPDVPGDAWYRYDLAKALSAGLIEGSDSGSFLPQATITREQMAVMIMRAYSLKMSIRQQDILFPAGAKFTDEDTIAAWAYRSIRLSDAVGLMNGSPDGAFHAQATATRAEALVVLYRLLNKTMPS</sequence>
<organism evidence="3 4">
    <name type="scientific">Paenibacillus filicis</name>
    <dbReference type="NCBI Taxonomy" id="669464"/>
    <lineage>
        <taxon>Bacteria</taxon>
        <taxon>Bacillati</taxon>
        <taxon>Bacillota</taxon>
        <taxon>Bacilli</taxon>
        <taxon>Bacillales</taxon>
        <taxon>Paenibacillaceae</taxon>
        <taxon>Paenibacillus</taxon>
    </lineage>
</organism>